<dbReference type="Proteomes" id="UP001214415">
    <property type="component" value="Chromosome 4"/>
</dbReference>
<dbReference type="Pfam" id="PF00400">
    <property type="entry name" value="WD40"/>
    <property type="match status" value="6"/>
</dbReference>
<evidence type="ECO:0000256" key="3">
    <source>
        <dbReference type="ARBA" id="ARBA00005043"/>
    </source>
</evidence>
<dbReference type="SUPFAM" id="SSF50978">
    <property type="entry name" value="WD40 repeat-like"/>
    <property type="match status" value="2"/>
</dbReference>
<evidence type="ECO:0000313" key="14">
    <source>
        <dbReference type="EMBL" id="WFD23875.1"/>
    </source>
</evidence>
<dbReference type="InterPro" id="IPR004821">
    <property type="entry name" value="Cyt_trans-like"/>
</dbReference>
<protein>
    <recommendedName>
        <fullName evidence="5">Elongator complex protein 2</fullName>
    </recommendedName>
</protein>
<comment type="similarity">
    <text evidence="4">Belongs to the WD repeat ELP2 family.</text>
</comment>
<keyword evidence="10" id="KW-0539">Nucleus</keyword>
<dbReference type="Pfam" id="PF01467">
    <property type="entry name" value="CTP_transf_like"/>
    <property type="match status" value="1"/>
</dbReference>
<comment type="subcellular location">
    <subcellularLocation>
        <location evidence="2">Cytoplasm</location>
    </subcellularLocation>
    <subcellularLocation>
        <location evidence="1">Nucleus</location>
    </subcellularLocation>
</comment>
<keyword evidence="15" id="KW-1185">Reference proteome</keyword>
<dbReference type="Gene3D" id="2.130.10.10">
    <property type="entry name" value="YVTN repeat-like/Quinoprotein amine dehydrogenase"/>
    <property type="match status" value="4"/>
</dbReference>
<name>A0AAF0J4C3_9BASI</name>
<proteinExistence type="inferred from homology"/>
<keyword evidence="6" id="KW-0963">Cytoplasm</keyword>
<evidence type="ECO:0000256" key="6">
    <source>
        <dbReference type="ARBA" id="ARBA00022490"/>
    </source>
</evidence>
<dbReference type="InterPro" id="IPR036322">
    <property type="entry name" value="WD40_repeat_dom_sf"/>
</dbReference>
<keyword evidence="9" id="KW-0677">Repeat</keyword>
<keyword evidence="7 11" id="KW-0853">WD repeat</keyword>
<dbReference type="InterPro" id="IPR001680">
    <property type="entry name" value="WD40_rpt"/>
</dbReference>
<evidence type="ECO:0000256" key="7">
    <source>
        <dbReference type="ARBA" id="ARBA00022574"/>
    </source>
</evidence>
<evidence type="ECO:0000256" key="10">
    <source>
        <dbReference type="ARBA" id="ARBA00023242"/>
    </source>
</evidence>
<dbReference type="AlphaFoldDB" id="A0AAF0J4C3"/>
<sequence>MPEAEPVAYEYLSCAVNRTPHVADWVQLRGHDGTPTTDALVFGVHHSFAMWLDPCAPSTQMQRLWPTQSQQAVHVLKVIQTPDAPPSLVLGTYEGAWEVWHWEPHASGDAHLGDWVCDACVPNAHTAPITALGVLRDADSLAMTEEALFVTGSSDATLQVWGRTEHVAFTPQTLSLQGAYPLDVALVRLPVPEPVMLLAVALTDRRLVLYTREGHGPFQRQLTLDGHEDWIRALDAMVAPDPARPGAQCVLLASASQDQHIRLWKLQPDAPRTDAPRRDTFEALANDILPDETGLQTQSHALPLAHGRWAIALDALLLGHDAWVTSVRWYPHHGHGAPRATLVSSSVDNSVIVWMPQSTTEWPSLADPAAAHAMWLPMHRLGDVGSLSGGFLGALWRPSATPAVLAHDRQGAWHLWCLQGRQWVPQPAVSGHAGAATSVAWAPYGDGFLSTGVDRTTRLHGTYATGAQRTWHELARPQTHGYAMQAAAWLDRTSFVSAADEKVLRVFRAPQAFIDRGVQGGLWQTPSIDTAVVLVDMRDASWRDFAALAPAVRQAVATRTPRTAFLLCAPDLEQDMAHADRRGIEACLQTLYTNAWACATAQDDWHMDLRVYLVPGPSSSMSAHRVLRAWAANHAPLRHLFTVGGAWDVGPGALAALAPNLSPQRVDPAPTTPSEAAPEATPYGRVAAVGGTFDHLHIGHKLLLSMASLCASEELVVGVTAPAMLTSKKHAEYVEPLAVRQAAVREFVRDFTSTLTQKALDVVPLYEACGPAGTRTDVDVLVLTEETAQGGTLVAQTRAERHLPPVAPYVVRLVDAHGRTDADAASKLGSTAIRARLVEKGITPGAERPRPAPPRAERVSAAHVPPLGLSNRAVEDTTAAPVPMASSAPPGPEELQALTLWPEMEKLYGHAYEMLWVAVDIRTQLVASTCKATTPAHAVVRLFDGADNFKPLTPPLEGHTLSITRASFSPDGAYLLTVSRDRSWRMYAQTEQGYVPWMGERAHARIVWDGAWAPSDDVRLFATASRDKSVKVWRIHTQAKRPYELLATLALPEAAMSVAWHDTHTLAVGLESGEVRVYRSPDNLHNWDVSVTLPRHHTGAVLQLAFRPKGAWIHNFNDEPAQLLSAGDDGCVRLITV</sequence>
<dbReference type="GO" id="GO:0005737">
    <property type="term" value="C:cytoplasm"/>
    <property type="evidence" value="ECO:0007669"/>
    <property type="project" value="UniProtKB-SubCell"/>
</dbReference>
<dbReference type="PROSITE" id="PS50294">
    <property type="entry name" value="WD_REPEATS_REGION"/>
    <property type="match status" value="1"/>
</dbReference>
<dbReference type="InterPro" id="IPR037289">
    <property type="entry name" value="Elp2"/>
</dbReference>
<dbReference type="GO" id="GO:0002098">
    <property type="term" value="P:tRNA wobble uridine modification"/>
    <property type="evidence" value="ECO:0007669"/>
    <property type="project" value="InterPro"/>
</dbReference>
<keyword evidence="8" id="KW-0819">tRNA processing</keyword>
<evidence type="ECO:0000256" key="4">
    <source>
        <dbReference type="ARBA" id="ARBA00005881"/>
    </source>
</evidence>
<organism evidence="14 15">
    <name type="scientific">Malassezia equina</name>
    <dbReference type="NCBI Taxonomy" id="1381935"/>
    <lineage>
        <taxon>Eukaryota</taxon>
        <taxon>Fungi</taxon>
        <taxon>Dikarya</taxon>
        <taxon>Basidiomycota</taxon>
        <taxon>Ustilaginomycotina</taxon>
        <taxon>Malasseziomycetes</taxon>
        <taxon>Malasseziales</taxon>
        <taxon>Malasseziaceae</taxon>
        <taxon>Malassezia</taxon>
    </lineage>
</organism>
<evidence type="ECO:0000256" key="11">
    <source>
        <dbReference type="PROSITE-ProRule" id="PRU00221"/>
    </source>
</evidence>
<dbReference type="InterPro" id="IPR014729">
    <property type="entry name" value="Rossmann-like_a/b/a_fold"/>
</dbReference>
<evidence type="ECO:0000256" key="2">
    <source>
        <dbReference type="ARBA" id="ARBA00004496"/>
    </source>
</evidence>
<dbReference type="InterPro" id="IPR015943">
    <property type="entry name" value="WD40/YVTN_repeat-like_dom_sf"/>
</dbReference>
<accession>A0AAF0J4C3</accession>
<dbReference type="EMBL" id="CP119903">
    <property type="protein sequence ID" value="WFD23875.1"/>
    <property type="molecule type" value="Genomic_DNA"/>
</dbReference>
<evidence type="ECO:0000256" key="5">
    <source>
        <dbReference type="ARBA" id="ARBA00020267"/>
    </source>
</evidence>
<feature type="domain" description="Cytidyltransferase-like" evidence="13">
    <location>
        <begin position="689"/>
        <end position="783"/>
    </location>
</feature>
<evidence type="ECO:0000313" key="15">
    <source>
        <dbReference type="Proteomes" id="UP001214415"/>
    </source>
</evidence>
<feature type="repeat" description="WD" evidence="11">
    <location>
        <begin position="956"/>
        <end position="987"/>
    </location>
</feature>
<evidence type="ECO:0000259" key="13">
    <source>
        <dbReference type="Pfam" id="PF01467"/>
    </source>
</evidence>
<dbReference type="SMART" id="SM00320">
    <property type="entry name" value="WD40"/>
    <property type="match status" value="9"/>
</dbReference>
<gene>
    <name evidence="14" type="primary">ELP2</name>
    <name evidence="14" type="ORF">MEQU1_002569</name>
</gene>
<dbReference type="PANTHER" id="PTHR44111:SF1">
    <property type="entry name" value="ELONGATOR COMPLEX PROTEIN 2"/>
    <property type="match status" value="1"/>
</dbReference>
<evidence type="ECO:0000256" key="8">
    <source>
        <dbReference type="ARBA" id="ARBA00022694"/>
    </source>
</evidence>
<feature type="region of interest" description="Disordered" evidence="12">
    <location>
        <begin position="840"/>
        <end position="873"/>
    </location>
</feature>
<evidence type="ECO:0000256" key="12">
    <source>
        <dbReference type="SAM" id="MobiDB-lite"/>
    </source>
</evidence>
<dbReference type="GO" id="GO:0005634">
    <property type="term" value="C:nucleus"/>
    <property type="evidence" value="ECO:0007669"/>
    <property type="project" value="UniProtKB-SubCell"/>
</dbReference>
<feature type="repeat" description="WD" evidence="11">
    <location>
        <begin position="1000"/>
        <end position="1037"/>
    </location>
</feature>
<dbReference type="PROSITE" id="PS50082">
    <property type="entry name" value="WD_REPEATS_2"/>
    <property type="match status" value="3"/>
</dbReference>
<evidence type="ECO:0000256" key="1">
    <source>
        <dbReference type="ARBA" id="ARBA00004123"/>
    </source>
</evidence>
<dbReference type="SUPFAM" id="SSF52374">
    <property type="entry name" value="Nucleotidylyl transferase"/>
    <property type="match status" value="1"/>
</dbReference>
<dbReference type="GO" id="GO:0033588">
    <property type="term" value="C:elongator holoenzyme complex"/>
    <property type="evidence" value="ECO:0007669"/>
    <property type="project" value="InterPro"/>
</dbReference>
<evidence type="ECO:0000256" key="9">
    <source>
        <dbReference type="ARBA" id="ARBA00022737"/>
    </source>
</evidence>
<comment type="pathway">
    <text evidence="3">tRNA modification; 5-methoxycarbonylmethyl-2-thiouridine-tRNA biosynthesis.</text>
</comment>
<dbReference type="PANTHER" id="PTHR44111">
    <property type="entry name" value="ELONGATOR COMPLEX PROTEIN 2"/>
    <property type="match status" value="1"/>
</dbReference>
<feature type="repeat" description="WD" evidence="11">
    <location>
        <begin position="317"/>
        <end position="354"/>
    </location>
</feature>
<feature type="compositionally biased region" description="Basic and acidic residues" evidence="12">
    <location>
        <begin position="847"/>
        <end position="860"/>
    </location>
</feature>
<dbReference type="Gene3D" id="3.40.50.620">
    <property type="entry name" value="HUPs"/>
    <property type="match status" value="1"/>
</dbReference>
<reference evidence="14" key="1">
    <citation type="submission" date="2023-03" db="EMBL/GenBank/DDBJ databases">
        <title>Mating type loci evolution in Malassezia.</title>
        <authorList>
            <person name="Coelho M.A."/>
        </authorList>
    </citation>
    <scope>NUCLEOTIDE SEQUENCE</scope>
    <source>
        <strain evidence="14">CBS 12830</strain>
    </source>
</reference>
<dbReference type="GO" id="GO:0003824">
    <property type="term" value="F:catalytic activity"/>
    <property type="evidence" value="ECO:0007669"/>
    <property type="project" value="InterPro"/>
</dbReference>